<dbReference type="AlphaFoldDB" id="A0A1N7JVC7"/>
<proteinExistence type="predicted"/>
<gene>
    <name evidence="1" type="ORF">SAMN05421759_101254</name>
</gene>
<keyword evidence="2" id="KW-1185">Reference proteome</keyword>
<reference evidence="2" key="1">
    <citation type="submission" date="2017-01" db="EMBL/GenBank/DDBJ databases">
        <authorList>
            <person name="Varghese N."/>
            <person name="Submissions S."/>
        </authorList>
    </citation>
    <scope>NUCLEOTIDE SEQUENCE [LARGE SCALE GENOMIC DNA]</scope>
    <source>
        <strain evidence="2">DSM 29430</strain>
    </source>
</reference>
<name>A0A1N7JVC7_9RHOB</name>
<evidence type="ECO:0000313" key="1">
    <source>
        <dbReference type="EMBL" id="SIS53299.1"/>
    </source>
</evidence>
<dbReference type="EMBL" id="FTOQ01000001">
    <property type="protein sequence ID" value="SIS53299.1"/>
    <property type="molecule type" value="Genomic_DNA"/>
</dbReference>
<evidence type="ECO:0000313" key="2">
    <source>
        <dbReference type="Proteomes" id="UP000186684"/>
    </source>
</evidence>
<protein>
    <submittedName>
        <fullName evidence="1">Uncharacterized protein</fullName>
    </submittedName>
</protein>
<dbReference type="RefSeq" id="WP_327213785.1">
    <property type="nucleotide sequence ID" value="NZ_FTOQ01000001.1"/>
</dbReference>
<organism evidence="1 2">
    <name type="scientific">Roseivivax lentus</name>
    <dbReference type="NCBI Taxonomy" id="633194"/>
    <lineage>
        <taxon>Bacteria</taxon>
        <taxon>Pseudomonadati</taxon>
        <taxon>Pseudomonadota</taxon>
        <taxon>Alphaproteobacteria</taxon>
        <taxon>Rhodobacterales</taxon>
        <taxon>Roseobacteraceae</taxon>
        <taxon>Roseivivax</taxon>
    </lineage>
</organism>
<dbReference type="Proteomes" id="UP000186684">
    <property type="component" value="Unassembled WGS sequence"/>
</dbReference>
<sequence length="347" mass="37720">MIVRLLRALGALVAALLGLAFLLALPVLYVETACRPTAPETAYDPILPEAHHRPESRTLLTYPEWHIVHAYEEYAEVLRRGDPHDYGFVPAIAGFWTTLCALSKASGVHGPVSGETKMMVYVVGVSFTAELLAKATYEETLGRAATWWRGPEAAPLDTLSARQAREYAVFLRQVPWYRYDFAADAQALAAASTGSLRDRERRVALGLEYRAKALYAEAIAAAVAATGQDDLTLRMVVDEAPAPRDGVTVIGPNGPGVEIETPRYRALTGLLAELAAEGIEIVEIAGNDDIMLTVLGGAEIGSDTLISIPRQGFGDHRHLLRVKVADLSETLRGLDEAGLRLEHIHDY</sequence>
<dbReference type="STRING" id="633194.SAMN05421759_101254"/>
<accession>A0A1N7JVC7</accession>